<dbReference type="InterPro" id="IPR013519">
    <property type="entry name" value="Int_alpha_beta-p"/>
</dbReference>
<evidence type="ECO:0000256" key="3">
    <source>
        <dbReference type="ARBA" id="ARBA00023180"/>
    </source>
</evidence>
<dbReference type="InterPro" id="IPR028994">
    <property type="entry name" value="Integrin_alpha_N"/>
</dbReference>
<evidence type="ECO:0000256" key="4">
    <source>
        <dbReference type="PROSITE-ProRule" id="PRU00803"/>
    </source>
</evidence>
<dbReference type="PANTHER" id="PTHR36220:SF1">
    <property type="entry name" value="GAMMA TUBULIN COMPLEX COMPONENT C-TERMINAL DOMAIN-CONTAINING PROTEIN"/>
    <property type="match status" value="1"/>
</dbReference>
<evidence type="ECO:0000313" key="5">
    <source>
        <dbReference type="EMBL" id="CAB9508958.1"/>
    </source>
</evidence>
<dbReference type="PANTHER" id="PTHR36220">
    <property type="entry name" value="UNNAMED PRODUCT"/>
    <property type="match status" value="1"/>
</dbReference>
<evidence type="ECO:0000313" key="6">
    <source>
        <dbReference type="Proteomes" id="UP001153069"/>
    </source>
</evidence>
<feature type="repeat" description="FG-GAP" evidence="4">
    <location>
        <begin position="166"/>
        <end position="220"/>
    </location>
</feature>
<evidence type="ECO:0000256" key="2">
    <source>
        <dbReference type="ARBA" id="ARBA00022737"/>
    </source>
</evidence>
<dbReference type="PROSITE" id="PS51470">
    <property type="entry name" value="FG_GAP"/>
    <property type="match status" value="1"/>
</dbReference>
<dbReference type="SUPFAM" id="SSF101908">
    <property type="entry name" value="Putative isomerase YbhE"/>
    <property type="match status" value="1"/>
</dbReference>
<proteinExistence type="predicted"/>
<dbReference type="AlphaFoldDB" id="A0A9N8HBL8"/>
<dbReference type="EMBL" id="CAICTM010000367">
    <property type="protein sequence ID" value="CAB9508958.1"/>
    <property type="molecule type" value="Genomic_DNA"/>
</dbReference>
<evidence type="ECO:0000256" key="1">
    <source>
        <dbReference type="ARBA" id="ARBA00022729"/>
    </source>
</evidence>
<dbReference type="InterPro" id="IPR013517">
    <property type="entry name" value="FG-GAP"/>
</dbReference>
<reference evidence="5" key="1">
    <citation type="submission" date="2020-06" db="EMBL/GenBank/DDBJ databases">
        <authorList>
            <consortium name="Plant Systems Biology data submission"/>
        </authorList>
    </citation>
    <scope>NUCLEOTIDE SEQUENCE</scope>
    <source>
        <strain evidence="5">D6</strain>
    </source>
</reference>
<organism evidence="5 6">
    <name type="scientific">Seminavis robusta</name>
    <dbReference type="NCBI Taxonomy" id="568900"/>
    <lineage>
        <taxon>Eukaryota</taxon>
        <taxon>Sar</taxon>
        <taxon>Stramenopiles</taxon>
        <taxon>Ochrophyta</taxon>
        <taxon>Bacillariophyta</taxon>
        <taxon>Bacillariophyceae</taxon>
        <taxon>Bacillariophycidae</taxon>
        <taxon>Naviculales</taxon>
        <taxon>Naviculaceae</taxon>
        <taxon>Seminavis</taxon>
    </lineage>
</organism>
<dbReference type="SMART" id="SM00191">
    <property type="entry name" value="Int_alpha"/>
    <property type="match status" value="6"/>
</dbReference>
<dbReference type="Gene3D" id="2.130.10.130">
    <property type="entry name" value="Integrin alpha, N-terminal"/>
    <property type="match status" value="2"/>
</dbReference>
<dbReference type="Proteomes" id="UP001153069">
    <property type="component" value="Unassembled WGS sequence"/>
</dbReference>
<comment type="caution">
    <text evidence="5">The sequence shown here is derived from an EMBL/GenBank/DDBJ whole genome shotgun (WGS) entry which is preliminary data.</text>
</comment>
<keyword evidence="1" id="KW-0732">Signal</keyword>
<keyword evidence="2" id="KW-0677">Repeat</keyword>
<protein>
    <submittedName>
        <fullName evidence="5">Uncharacterized protein</fullName>
    </submittedName>
</protein>
<dbReference type="Pfam" id="PF14312">
    <property type="entry name" value="FG-GAP_2"/>
    <property type="match status" value="1"/>
</dbReference>
<keyword evidence="3" id="KW-0325">Glycoprotein</keyword>
<accession>A0A9N8HBL8</accession>
<name>A0A9N8HBL8_9STRA</name>
<keyword evidence="6" id="KW-1185">Reference proteome</keyword>
<dbReference type="OrthoDB" id="49473at2759"/>
<gene>
    <name evidence="5" type="ORF">SEMRO_368_G128030.1</name>
</gene>
<sequence length="511" mass="54139">MFSAVFKKPDELSDSLDDGNMALWPLFKITLLVLLLLAAENDGSGTADWVPLVNGSQYLHGEKPHDLFGWSIALSSDASTVAIGAIDSDNNGSASGQVRVYQLSDNGPHGSIIHVGTIEGDREGDYSGYSVSLDHRGNILAIGAPEHQQGIGKVSIFRRVGKEWVQMGNCIEPTSAGAAGFGHTLVLSQDGYTIVVGAPYQDGNRGSVWTFTYNSTLDKWESDGEPLLGDESASSQFGYSVAISANANVLAVGAKNHPGPQSSSMDGQQASRLKHSKGQVQVFLRDENGNWVLHAPPLYGAKQGDYFGFALAFSHPGNRLAIGSPYTDTSAGRGAGIVKVIQLVPQAEENENGDQDNNHCSATRLTLVPVGLEIAGARAGDYFGYSVSLAATGRRLAVGARQAGELRGQVTVYDLEEDKVQPTSEQTHTAAWRECATPINGDAASDQSGFAVALSAEGTHLAIGAPYHDGVPKKTEQSLATGRTFNRLINSGQTKIFHFAEKPGPREKTAA</sequence>